<organism evidence="1 2">
    <name type="scientific">Daphnia magna</name>
    <dbReference type="NCBI Taxonomy" id="35525"/>
    <lineage>
        <taxon>Eukaryota</taxon>
        <taxon>Metazoa</taxon>
        <taxon>Ecdysozoa</taxon>
        <taxon>Arthropoda</taxon>
        <taxon>Crustacea</taxon>
        <taxon>Branchiopoda</taxon>
        <taxon>Diplostraca</taxon>
        <taxon>Cladocera</taxon>
        <taxon>Anomopoda</taxon>
        <taxon>Daphniidae</taxon>
        <taxon>Daphnia</taxon>
    </lineage>
</organism>
<accession>A0ABQ9YSA9</accession>
<reference evidence="1 2" key="1">
    <citation type="journal article" date="2023" name="Nucleic Acids Res.">
        <title>The hologenome of Daphnia magna reveals possible DNA methylation and microbiome-mediated evolution of the host genome.</title>
        <authorList>
            <person name="Chaturvedi A."/>
            <person name="Li X."/>
            <person name="Dhandapani V."/>
            <person name="Marshall H."/>
            <person name="Kissane S."/>
            <person name="Cuenca-Cambronero M."/>
            <person name="Asole G."/>
            <person name="Calvet F."/>
            <person name="Ruiz-Romero M."/>
            <person name="Marangio P."/>
            <person name="Guigo R."/>
            <person name="Rago D."/>
            <person name="Mirbahai L."/>
            <person name="Eastwood N."/>
            <person name="Colbourne J.K."/>
            <person name="Zhou J."/>
            <person name="Mallon E."/>
            <person name="Orsini L."/>
        </authorList>
    </citation>
    <scope>NUCLEOTIDE SEQUENCE [LARGE SCALE GENOMIC DNA]</scope>
    <source>
        <strain evidence="1">LRV0_1</strain>
    </source>
</reference>
<sequence length="65" mass="7324">MVKKEKERDTETLGSVTQNVFWASARELSLFCLGHALAPRTPTKAARRGLANRPALSDIEENFFF</sequence>
<gene>
    <name evidence="1" type="ORF">OUZ56_005263</name>
</gene>
<protein>
    <submittedName>
        <fullName evidence="1">Uncharacterized protein</fullName>
    </submittedName>
</protein>
<proteinExistence type="predicted"/>
<name>A0ABQ9YSA9_9CRUS</name>
<evidence type="ECO:0000313" key="2">
    <source>
        <dbReference type="Proteomes" id="UP001234178"/>
    </source>
</evidence>
<dbReference type="Proteomes" id="UP001234178">
    <property type="component" value="Unassembled WGS sequence"/>
</dbReference>
<comment type="caution">
    <text evidence="1">The sequence shown here is derived from an EMBL/GenBank/DDBJ whole genome shotgun (WGS) entry which is preliminary data.</text>
</comment>
<keyword evidence="2" id="KW-1185">Reference proteome</keyword>
<dbReference type="EMBL" id="JAOYFB010000001">
    <property type="protein sequence ID" value="KAK4003503.1"/>
    <property type="molecule type" value="Genomic_DNA"/>
</dbReference>
<evidence type="ECO:0000313" key="1">
    <source>
        <dbReference type="EMBL" id="KAK4003503.1"/>
    </source>
</evidence>